<name>A0A1H8T5Q4_9PROT</name>
<dbReference type="InterPro" id="IPR004919">
    <property type="entry name" value="GmrSD_N"/>
</dbReference>
<dbReference type="EMBL" id="FODO01000022">
    <property type="protein sequence ID" value="SEO85853.1"/>
    <property type="molecule type" value="Genomic_DNA"/>
</dbReference>
<reference evidence="3" key="1">
    <citation type="submission" date="2016-10" db="EMBL/GenBank/DDBJ databases">
        <authorList>
            <person name="Varghese N."/>
            <person name="Submissions S."/>
        </authorList>
    </citation>
    <scope>NUCLEOTIDE SEQUENCE [LARGE SCALE GENOMIC DNA]</scope>
    <source>
        <strain evidence="3">Nm76</strain>
    </source>
</reference>
<evidence type="ECO:0000313" key="2">
    <source>
        <dbReference type="EMBL" id="SEO85853.1"/>
    </source>
</evidence>
<accession>A0A1H8T5Q4</accession>
<proteinExistence type="predicted"/>
<dbReference type="STRING" id="42354.SAMN05216333_12211"/>
<feature type="domain" description="GmrSD restriction endonucleases N-terminal" evidence="1">
    <location>
        <begin position="16"/>
        <end position="263"/>
    </location>
</feature>
<dbReference type="Proteomes" id="UP000198814">
    <property type="component" value="Unassembled WGS sequence"/>
</dbReference>
<evidence type="ECO:0000259" key="1">
    <source>
        <dbReference type="Pfam" id="PF03235"/>
    </source>
</evidence>
<dbReference type="PANTHER" id="PTHR37292:SF2">
    <property type="entry name" value="DUF262 DOMAIN-CONTAINING PROTEIN"/>
    <property type="match status" value="1"/>
</dbReference>
<dbReference type="Pfam" id="PF03235">
    <property type="entry name" value="GmrSD_N"/>
    <property type="match status" value="1"/>
</dbReference>
<dbReference type="RefSeq" id="WP_090320987.1">
    <property type="nucleotide sequence ID" value="NZ_FNOE01000023.1"/>
</dbReference>
<sequence length="624" mass="71662">MKMPSSSAQDRQVQVWFQRIQNGEIKLPRFQRHQAWDKNRICSLLDTVTKNLPLGVTLLLNVNEEQFVSRYLATAPETSVRVTEHLLDGQQRLTALWRTLHNNYQDATYFLYLPLFDQNKETSQESDESEIWHVSRWVNKNNAKMPLWADIPQNCLSRGLIPMQLFRPGDIASEIDAWVDSALAVSKPKPSAEEFEALLTQWMEQKNQVKTTIRDFRETIAHFNLPYLALPAQTSKDTALQVFINMNTNSKPLSQYDIIRAEIEGVKGVSLDDYQHQLNATHPNIQYYYELPFLILATSALIQNKLPNQKGMWDMSKDEMVNNWDKMTDGLSKMALLLESQGIPDRDRLPTNAVLAVIAALYVYIPETLDQRGKFETLLKKYLWSSFFTNRYENAAATHAYSDFVALKNIIEGKQKKDGVPWDESDVPVLNRELHPLATEDELLRVGWPKRENIRGRAILAIFSKLGAYDFADGAQLTRAQLLSGKRHYHHVFPEALLTEFGIDSWLALNCALITDKTNLNISNKDPLSYLKERYNWTSEDIVNDRLKSHLIPIQELRSGGYDGLTENEKQEKVKQDFKNFIQKRVAYVIKAVELLVEGRDIHASDIINTVENAQSTNMDSTSI</sequence>
<organism evidence="2 3">
    <name type="scientific">Nitrosomonas oligotropha</name>
    <dbReference type="NCBI Taxonomy" id="42354"/>
    <lineage>
        <taxon>Bacteria</taxon>
        <taxon>Pseudomonadati</taxon>
        <taxon>Pseudomonadota</taxon>
        <taxon>Betaproteobacteria</taxon>
        <taxon>Nitrosomonadales</taxon>
        <taxon>Nitrosomonadaceae</taxon>
        <taxon>Nitrosomonas</taxon>
    </lineage>
</organism>
<dbReference type="PANTHER" id="PTHR37292">
    <property type="entry name" value="VNG6097C"/>
    <property type="match status" value="1"/>
</dbReference>
<keyword evidence="3" id="KW-1185">Reference proteome</keyword>
<evidence type="ECO:0000313" key="3">
    <source>
        <dbReference type="Proteomes" id="UP000198814"/>
    </source>
</evidence>
<gene>
    <name evidence="2" type="ORF">SAMN05216333_12211</name>
</gene>
<dbReference type="OrthoDB" id="9798761at2"/>
<protein>
    <recommendedName>
        <fullName evidence="1">GmrSD restriction endonucleases N-terminal domain-containing protein</fullName>
    </recommendedName>
</protein>
<dbReference type="AlphaFoldDB" id="A0A1H8T5Q4"/>